<reference evidence="3 4" key="2">
    <citation type="submission" date="2020-08" db="EMBL/GenBank/DDBJ databases">
        <authorList>
            <person name="Partida-Martinez L."/>
            <person name="Huntemann M."/>
            <person name="Clum A."/>
            <person name="Wang J."/>
            <person name="Palaniappan K."/>
            <person name="Ritter S."/>
            <person name="Chen I.-M."/>
            <person name="Stamatis D."/>
            <person name="Reddy T."/>
            <person name="O'Malley R."/>
            <person name="Daum C."/>
            <person name="Shapiro N."/>
            <person name="Ivanova N."/>
            <person name="Kyrpides N."/>
            <person name="Woyke T."/>
        </authorList>
    </citation>
    <scope>NUCLEOTIDE SEQUENCE [LARGE SCALE GENOMIC DNA]</scope>
    <source>
        <strain evidence="3 4">RAS26</strain>
    </source>
</reference>
<dbReference type="Gene3D" id="3.30.70.1060">
    <property type="entry name" value="Dimeric alpha+beta barrel"/>
    <property type="match status" value="1"/>
</dbReference>
<dbReference type="EMBL" id="JACHVX010000002">
    <property type="protein sequence ID" value="MBB2923049.1"/>
    <property type="molecule type" value="Genomic_DNA"/>
</dbReference>
<dbReference type="PANTHER" id="PTHR35174">
    <property type="entry name" value="BLL7171 PROTEIN-RELATED"/>
    <property type="match status" value="1"/>
</dbReference>
<dbReference type="InterPro" id="IPR005545">
    <property type="entry name" value="YCII"/>
</dbReference>
<dbReference type="PANTHER" id="PTHR35174:SF3">
    <property type="entry name" value="BLL7171 PROTEIN"/>
    <property type="match status" value="1"/>
</dbReference>
<dbReference type="SUPFAM" id="SSF54909">
    <property type="entry name" value="Dimeric alpha+beta barrel"/>
    <property type="match status" value="1"/>
</dbReference>
<reference evidence="3 4" key="1">
    <citation type="submission" date="2020-08" db="EMBL/GenBank/DDBJ databases">
        <title>The Agave Microbiome: Exploring the role of microbial communities in plant adaptations to desert environments.</title>
        <authorList>
            <person name="Partida-Martinez L.P."/>
        </authorList>
    </citation>
    <scope>NUCLEOTIDE SEQUENCE [LARGE SCALE GENOMIC DNA]</scope>
    <source>
        <strain evidence="3 4">RAS26</strain>
    </source>
</reference>
<comment type="caution">
    <text evidence="3">The sequence shown here is derived from an EMBL/GenBank/DDBJ whole genome shotgun (WGS) entry which is preliminary data.</text>
</comment>
<proteinExistence type="inferred from homology"/>
<name>A0A7W4YBH2_9CELL</name>
<evidence type="ECO:0000259" key="2">
    <source>
        <dbReference type="Pfam" id="PF03795"/>
    </source>
</evidence>
<dbReference type="AlphaFoldDB" id="A0A7W4YBH2"/>
<sequence>MTQYLLSVMQPDGPAPEPEVLAPVMAAVEALDAELRAAGVWLFTGGLHDASTATVLQAKDDEVLVTDGPYLEGKEHLGGLTVIDVPDLDVALDWGRRMARATTLPVEVRPFRFAQGR</sequence>
<accession>A0A7W4YBH2</accession>
<evidence type="ECO:0000313" key="4">
    <source>
        <dbReference type="Proteomes" id="UP000518206"/>
    </source>
</evidence>
<dbReference type="RefSeq" id="WP_183295859.1">
    <property type="nucleotide sequence ID" value="NZ_JACHVX010000002.1"/>
</dbReference>
<evidence type="ECO:0000256" key="1">
    <source>
        <dbReference type="ARBA" id="ARBA00007689"/>
    </source>
</evidence>
<organism evidence="3 4">
    <name type="scientific">Cellulomonas cellasea</name>
    <dbReference type="NCBI Taxonomy" id="43670"/>
    <lineage>
        <taxon>Bacteria</taxon>
        <taxon>Bacillati</taxon>
        <taxon>Actinomycetota</taxon>
        <taxon>Actinomycetes</taxon>
        <taxon>Micrococcales</taxon>
        <taxon>Cellulomonadaceae</taxon>
        <taxon>Cellulomonas</taxon>
    </lineage>
</organism>
<evidence type="ECO:0000313" key="3">
    <source>
        <dbReference type="EMBL" id="MBB2923049.1"/>
    </source>
</evidence>
<protein>
    <recommendedName>
        <fullName evidence="2">YCII-related domain-containing protein</fullName>
    </recommendedName>
</protein>
<gene>
    <name evidence="3" type="ORF">FHR80_001961</name>
</gene>
<dbReference type="Proteomes" id="UP000518206">
    <property type="component" value="Unassembled WGS sequence"/>
</dbReference>
<feature type="domain" description="YCII-related" evidence="2">
    <location>
        <begin position="12"/>
        <end position="102"/>
    </location>
</feature>
<comment type="similarity">
    <text evidence="1">Belongs to the YciI family.</text>
</comment>
<dbReference type="InterPro" id="IPR011008">
    <property type="entry name" value="Dimeric_a/b-barrel"/>
</dbReference>
<dbReference type="Pfam" id="PF03795">
    <property type="entry name" value="YCII"/>
    <property type="match status" value="1"/>
</dbReference>